<evidence type="ECO:0008006" key="2">
    <source>
        <dbReference type="Google" id="ProtNLM"/>
    </source>
</evidence>
<protein>
    <recommendedName>
        <fullName evidence="2">DUF4835 domain-containing protein</fullName>
    </recommendedName>
</protein>
<dbReference type="Pfam" id="PF16119">
    <property type="entry name" value="DUF4835"/>
    <property type="match status" value="1"/>
</dbReference>
<accession>A0A382MI94</accession>
<organism evidence="1">
    <name type="scientific">marine metagenome</name>
    <dbReference type="NCBI Taxonomy" id="408172"/>
    <lineage>
        <taxon>unclassified sequences</taxon>
        <taxon>metagenomes</taxon>
        <taxon>ecological metagenomes</taxon>
    </lineage>
</organism>
<sequence length="251" mass="29393">RRLSEGDRQLFNSIEEDMEQYFLNTLFSPDVDDLKMSIDFHLVLESVSRGGSQTTINAQAIFTNKRDQYFYAKGIQFPYSKGQKIIYTPSFDLDPLASFLNYYAFMFIATNLDTWEYMGGTSFYNRAIELSDLGKDSDWSNGWDDRWKKARKIKNNQYLRSMRFNFFVAMDALSAEKVDINLVKTSMNTFYEDLKSIDEKLGSNKETLKFLDTYHVSIADLMAALNMREGLKLLILYDYDHKKVYTPYLKN</sequence>
<dbReference type="EMBL" id="UINC01093630">
    <property type="protein sequence ID" value="SVC48208.1"/>
    <property type="molecule type" value="Genomic_DNA"/>
</dbReference>
<dbReference type="AlphaFoldDB" id="A0A382MI94"/>
<name>A0A382MI94_9ZZZZ</name>
<evidence type="ECO:0000313" key="1">
    <source>
        <dbReference type="EMBL" id="SVC48208.1"/>
    </source>
</evidence>
<reference evidence="1" key="1">
    <citation type="submission" date="2018-05" db="EMBL/GenBank/DDBJ databases">
        <authorList>
            <person name="Lanie J.A."/>
            <person name="Ng W.-L."/>
            <person name="Kazmierczak K.M."/>
            <person name="Andrzejewski T.M."/>
            <person name="Davidsen T.M."/>
            <person name="Wayne K.J."/>
            <person name="Tettelin H."/>
            <person name="Glass J.I."/>
            <person name="Rusch D."/>
            <person name="Podicherti R."/>
            <person name="Tsui H.-C.T."/>
            <person name="Winkler M.E."/>
        </authorList>
    </citation>
    <scope>NUCLEOTIDE SEQUENCE</scope>
</reference>
<feature type="non-terminal residue" evidence="1">
    <location>
        <position position="1"/>
    </location>
</feature>
<dbReference type="InterPro" id="IPR032274">
    <property type="entry name" value="DUF4835"/>
</dbReference>
<proteinExistence type="predicted"/>
<gene>
    <name evidence="1" type="ORF">METZ01_LOCUS301062</name>
</gene>